<dbReference type="InterPro" id="IPR011105">
    <property type="entry name" value="Cell_wall_hydrolase_SleB"/>
</dbReference>
<evidence type="ECO:0000256" key="1">
    <source>
        <dbReference type="SAM" id="MobiDB-lite"/>
    </source>
</evidence>
<dbReference type="Pfam" id="PF08239">
    <property type="entry name" value="SH3_3"/>
    <property type="match status" value="2"/>
</dbReference>
<dbReference type="Gene3D" id="2.30.30.40">
    <property type="entry name" value="SH3 Domains"/>
    <property type="match status" value="2"/>
</dbReference>
<organism evidence="3 4">
    <name type="scientific">Roseburia yibonii</name>
    <dbReference type="NCBI Taxonomy" id="2763063"/>
    <lineage>
        <taxon>Bacteria</taxon>
        <taxon>Bacillati</taxon>
        <taxon>Bacillota</taxon>
        <taxon>Clostridia</taxon>
        <taxon>Lachnospirales</taxon>
        <taxon>Lachnospiraceae</taxon>
        <taxon>Roseburia</taxon>
    </lineage>
</organism>
<dbReference type="PROSITE" id="PS51781">
    <property type="entry name" value="SH3B"/>
    <property type="match status" value="1"/>
</dbReference>
<feature type="region of interest" description="Disordered" evidence="1">
    <location>
        <begin position="81"/>
        <end position="175"/>
    </location>
</feature>
<dbReference type="Pfam" id="PF07486">
    <property type="entry name" value="Hydrolase_2"/>
    <property type="match status" value="1"/>
</dbReference>
<reference evidence="3 4" key="1">
    <citation type="submission" date="2020-08" db="EMBL/GenBank/DDBJ databases">
        <title>Genome public.</title>
        <authorList>
            <person name="Liu C."/>
            <person name="Sun Q."/>
        </authorList>
    </citation>
    <scope>NUCLEOTIDE SEQUENCE [LARGE SCALE GENOMIC DNA]</scope>
    <source>
        <strain evidence="3 4">BX0805</strain>
    </source>
</reference>
<feature type="domain" description="SH3b" evidence="2">
    <location>
        <begin position="275"/>
        <end position="340"/>
    </location>
</feature>
<dbReference type="RefSeq" id="WP_186982346.1">
    <property type="nucleotide sequence ID" value="NZ_JACOQH010000006.1"/>
</dbReference>
<gene>
    <name evidence="3" type="ORF">H8Z76_09580</name>
</gene>
<dbReference type="PANTHER" id="PTHR34408">
    <property type="entry name" value="FAMILY PROTEIN, PUTATIVE-RELATED"/>
    <property type="match status" value="1"/>
</dbReference>
<dbReference type="Proteomes" id="UP000621540">
    <property type="component" value="Unassembled WGS sequence"/>
</dbReference>
<dbReference type="PANTHER" id="PTHR34408:SF1">
    <property type="entry name" value="GLYCOSYL HYDROLASE FAMILY 19 DOMAIN-CONTAINING PROTEIN HI_1415"/>
    <property type="match status" value="1"/>
</dbReference>
<evidence type="ECO:0000259" key="2">
    <source>
        <dbReference type="PROSITE" id="PS51781"/>
    </source>
</evidence>
<evidence type="ECO:0000313" key="4">
    <source>
        <dbReference type="Proteomes" id="UP000621540"/>
    </source>
</evidence>
<name>A0ABR7IBC9_9FIRM</name>
<protein>
    <submittedName>
        <fullName evidence="3">SH3 domain-containing protein</fullName>
    </submittedName>
</protein>
<dbReference type="InterPro" id="IPR052354">
    <property type="entry name" value="Cell_Wall_Dynamics_Protein"/>
</dbReference>
<keyword evidence="4" id="KW-1185">Reference proteome</keyword>
<comment type="caution">
    <text evidence="3">The sequence shown here is derived from an EMBL/GenBank/DDBJ whole genome shotgun (WGS) entry which is preliminary data.</text>
</comment>
<sequence length="489" mass="51007">MNLNRKVVEGSIVAGMLVVMTTATSVTSQVVSDEKATAAVQTVVTADENYTAVAGITRQMALVETGRAEVSVEHSDAQLVAASEEGGADETAQTGLAETLPADETKSMPVEITDEDSQNITDTSEDAQDAQVEEQQNADVVETEETAEEALAGQDEAAMQEQEDLADANASSEATVVENTANDVQSDAVAAQLEQEQAEWENRLMPSVNEYLNIRAAGDENAEVVGKLYKGDAAEIVEQGDTWTHVRSGSVDGYVLNAYCAFGMDAYELAKKDCQTEAKVMTGGLRLRTEPNENATVIDAVYEGQVLTVDTESASTDGWVAVEYDDKLAYVAAPYVTVDISVGDAISIEEERAAAAAEAEKKASESSGVTTTQKAAAAASTDDVTLLAALIQLEAGSECYEGKVAVGAVVMNRVRSGGYPGSISGVIYQGGQFTTASSVQGVIASGVSGSCMQAAQEAINGSDNTGGCVSFRRASSGRAGVVIGNHVFF</sequence>
<dbReference type="Gene3D" id="1.10.10.2520">
    <property type="entry name" value="Cell wall hydrolase SleB, domain 1"/>
    <property type="match status" value="1"/>
</dbReference>
<dbReference type="SMART" id="SM00287">
    <property type="entry name" value="SH3b"/>
    <property type="match status" value="2"/>
</dbReference>
<dbReference type="InterPro" id="IPR042047">
    <property type="entry name" value="SleB_dom1"/>
</dbReference>
<dbReference type="EMBL" id="JACOQH010000006">
    <property type="protein sequence ID" value="MBC5754256.1"/>
    <property type="molecule type" value="Genomic_DNA"/>
</dbReference>
<proteinExistence type="predicted"/>
<accession>A0ABR7IBC9</accession>
<dbReference type="InterPro" id="IPR003646">
    <property type="entry name" value="SH3-like_bac-type"/>
</dbReference>
<evidence type="ECO:0000313" key="3">
    <source>
        <dbReference type="EMBL" id="MBC5754256.1"/>
    </source>
</evidence>
<feature type="compositionally biased region" description="Acidic residues" evidence="1">
    <location>
        <begin position="112"/>
        <end position="132"/>
    </location>
</feature>